<feature type="domain" description="GRF-type" evidence="5">
    <location>
        <begin position="17"/>
        <end position="59"/>
    </location>
</feature>
<dbReference type="Pfam" id="PF06839">
    <property type="entry name" value="Zn_ribbon_GRF"/>
    <property type="match status" value="1"/>
</dbReference>
<dbReference type="PANTHER" id="PTHR35163">
    <property type="entry name" value="OS02G0467300 PROTEIN"/>
    <property type="match status" value="1"/>
</dbReference>
<reference evidence="7" key="1">
    <citation type="journal article" date="2019" name="Nat. Commun.">
        <title>The genome of broomcorn millet.</title>
        <authorList>
            <person name="Zou C."/>
            <person name="Miki D."/>
            <person name="Li D."/>
            <person name="Tang Q."/>
            <person name="Xiao L."/>
            <person name="Rajput S."/>
            <person name="Deng P."/>
            <person name="Jia W."/>
            <person name="Huang R."/>
            <person name="Zhang M."/>
            <person name="Sun Y."/>
            <person name="Hu J."/>
            <person name="Fu X."/>
            <person name="Schnable P.S."/>
            <person name="Li F."/>
            <person name="Zhang H."/>
            <person name="Feng B."/>
            <person name="Zhu X."/>
            <person name="Liu R."/>
            <person name="Schnable J.C."/>
            <person name="Zhu J.-K."/>
            <person name="Zhang H."/>
        </authorList>
    </citation>
    <scope>NUCLEOTIDE SEQUENCE [LARGE SCALE GENOMIC DNA]</scope>
</reference>
<dbReference type="OrthoDB" id="693808at2759"/>
<dbReference type="InterPro" id="IPR010666">
    <property type="entry name" value="Znf_GRF"/>
</dbReference>
<name>A0A3L6PWU2_PANMI</name>
<gene>
    <name evidence="6" type="ORF">C2845_PM16G13330</name>
</gene>
<dbReference type="AlphaFoldDB" id="A0A3L6PWU2"/>
<dbReference type="Proteomes" id="UP000275267">
    <property type="component" value="Unassembled WGS sequence"/>
</dbReference>
<evidence type="ECO:0000259" key="5">
    <source>
        <dbReference type="PROSITE" id="PS51999"/>
    </source>
</evidence>
<evidence type="ECO:0000256" key="4">
    <source>
        <dbReference type="PROSITE-ProRule" id="PRU01343"/>
    </source>
</evidence>
<protein>
    <recommendedName>
        <fullName evidence="5">GRF-type domain-containing protein</fullName>
    </recommendedName>
</protein>
<evidence type="ECO:0000313" key="6">
    <source>
        <dbReference type="EMBL" id="RLM64640.1"/>
    </source>
</evidence>
<accession>A0A3L6PWU2</accession>
<dbReference type="GO" id="GO:0008270">
    <property type="term" value="F:zinc ion binding"/>
    <property type="evidence" value="ECO:0007669"/>
    <property type="project" value="UniProtKB-KW"/>
</dbReference>
<evidence type="ECO:0000256" key="1">
    <source>
        <dbReference type="ARBA" id="ARBA00022723"/>
    </source>
</evidence>
<keyword evidence="7" id="KW-1185">Reference proteome</keyword>
<organism evidence="6 7">
    <name type="scientific">Panicum miliaceum</name>
    <name type="common">Proso millet</name>
    <name type="synonym">Broomcorn millet</name>
    <dbReference type="NCBI Taxonomy" id="4540"/>
    <lineage>
        <taxon>Eukaryota</taxon>
        <taxon>Viridiplantae</taxon>
        <taxon>Streptophyta</taxon>
        <taxon>Embryophyta</taxon>
        <taxon>Tracheophyta</taxon>
        <taxon>Spermatophyta</taxon>
        <taxon>Magnoliopsida</taxon>
        <taxon>Liliopsida</taxon>
        <taxon>Poales</taxon>
        <taxon>Poaceae</taxon>
        <taxon>PACMAD clade</taxon>
        <taxon>Panicoideae</taxon>
        <taxon>Panicodae</taxon>
        <taxon>Paniceae</taxon>
        <taxon>Panicinae</taxon>
        <taxon>Panicum</taxon>
        <taxon>Panicum sect. Panicum</taxon>
    </lineage>
</organism>
<keyword evidence="2 4" id="KW-0863">Zinc-finger</keyword>
<dbReference type="PANTHER" id="PTHR35163:SF12">
    <property type="entry name" value="OS05G0134500 PROTEIN"/>
    <property type="match status" value="1"/>
</dbReference>
<dbReference type="PROSITE" id="PS51999">
    <property type="entry name" value="ZF_GRF"/>
    <property type="match status" value="1"/>
</dbReference>
<evidence type="ECO:0000256" key="3">
    <source>
        <dbReference type="ARBA" id="ARBA00022833"/>
    </source>
</evidence>
<comment type="caution">
    <text evidence="6">The sequence shown here is derived from an EMBL/GenBank/DDBJ whole genome shotgun (WGS) entry which is preliminary data.</text>
</comment>
<keyword evidence="1" id="KW-0479">Metal-binding</keyword>
<keyword evidence="3" id="KW-0862">Zinc</keyword>
<dbReference type="EMBL" id="PQIB02000015">
    <property type="protein sequence ID" value="RLM64640.1"/>
    <property type="molecule type" value="Genomic_DNA"/>
</dbReference>
<evidence type="ECO:0000256" key="2">
    <source>
        <dbReference type="ARBA" id="ARBA00022771"/>
    </source>
</evidence>
<proteinExistence type="predicted"/>
<sequence>MEISYWGGLDHVTDPRCSHGKRPRRLLCWDGKNTGRRYLGCPMEKKSQMCCFVKWMDEEWPPRFPGARRLLLLSGMW</sequence>
<evidence type="ECO:0000313" key="7">
    <source>
        <dbReference type="Proteomes" id="UP000275267"/>
    </source>
</evidence>